<dbReference type="GO" id="GO:0017000">
    <property type="term" value="P:antibiotic biosynthetic process"/>
    <property type="evidence" value="ECO:0007669"/>
    <property type="project" value="InterPro"/>
</dbReference>
<dbReference type="InterPro" id="IPR043147">
    <property type="entry name" value="Penicillin_amidase_A-knob"/>
</dbReference>
<dbReference type="InterPro" id="IPR002692">
    <property type="entry name" value="S45"/>
</dbReference>
<dbReference type="PANTHER" id="PTHR34218">
    <property type="entry name" value="PEPTIDASE S45 PENICILLIN AMIDASE"/>
    <property type="match status" value="1"/>
</dbReference>
<reference evidence="7 8" key="1">
    <citation type="submission" date="2014-11" db="EMBL/GenBank/DDBJ databases">
        <authorList>
            <person name="Zhu J."/>
            <person name="Qi W."/>
            <person name="Song R."/>
        </authorList>
    </citation>
    <scope>NUCLEOTIDE SEQUENCE [LARGE SCALE GENOMIC DNA]</scope>
</reference>
<keyword evidence="3" id="KW-0378">Hydrolase</keyword>
<evidence type="ECO:0000256" key="3">
    <source>
        <dbReference type="ARBA" id="ARBA00022801"/>
    </source>
</evidence>
<dbReference type="Gene3D" id="3.60.20.10">
    <property type="entry name" value="Glutamine Phosphoribosylpyrophosphate, subunit 1, domain 1"/>
    <property type="match status" value="1"/>
</dbReference>
<dbReference type="OrthoDB" id="330152at2759"/>
<evidence type="ECO:0000256" key="5">
    <source>
        <dbReference type="SAM" id="MobiDB-lite"/>
    </source>
</evidence>
<dbReference type="EMBL" id="CDMY01000423">
    <property type="protein sequence ID" value="CEM11712.1"/>
    <property type="molecule type" value="Genomic_DNA"/>
</dbReference>
<evidence type="ECO:0000313" key="7">
    <source>
        <dbReference type="EMBL" id="CEM11712.1"/>
    </source>
</evidence>
<dbReference type="GO" id="GO:0016811">
    <property type="term" value="F:hydrolase activity, acting on carbon-nitrogen (but not peptide) bonds, in linear amides"/>
    <property type="evidence" value="ECO:0007669"/>
    <property type="project" value="InterPro"/>
</dbReference>
<keyword evidence="4" id="KW-0865">Zymogen</keyword>
<organism evidence="7 8">
    <name type="scientific">Vitrella brassicaformis (strain CCMP3155)</name>
    <dbReference type="NCBI Taxonomy" id="1169540"/>
    <lineage>
        <taxon>Eukaryota</taxon>
        <taxon>Sar</taxon>
        <taxon>Alveolata</taxon>
        <taxon>Colpodellida</taxon>
        <taxon>Vitrellaceae</taxon>
        <taxon>Vitrella</taxon>
    </lineage>
</organism>
<name>A0A0G4FEU6_VITBC</name>
<evidence type="ECO:0000313" key="8">
    <source>
        <dbReference type="Proteomes" id="UP000041254"/>
    </source>
</evidence>
<dbReference type="Gene3D" id="1.10.1400.10">
    <property type="match status" value="1"/>
</dbReference>
<dbReference type="InParanoid" id="A0A0G4FEU6"/>
<evidence type="ECO:0008006" key="9">
    <source>
        <dbReference type="Google" id="ProtNLM"/>
    </source>
</evidence>
<evidence type="ECO:0000256" key="1">
    <source>
        <dbReference type="ARBA" id="ARBA00006586"/>
    </source>
</evidence>
<accession>A0A0G4FEU6</accession>
<dbReference type="Gene3D" id="1.10.439.10">
    <property type="entry name" value="Penicillin Amidohydrolase, domain 1"/>
    <property type="match status" value="1"/>
</dbReference>
<dbReference type="InterPro" id="IPR014395">
    <property type="entry name" value="Pen/GL7ACA/AHL_acylase"/>
</dbReference>
<evidence type="ECO:0000256" key="4">
    <source>
        <dbReference type="ARBA" id="ARBA00023145"/>
    </source>
</evidence>
<dbReference type="OMA" id="RARFFTH"/>
<keyword evidence="8" id="KW-1185">Reference proteome</keyword>
<feature type="signal peptide" evidence="6">
    <location>
        <begin position="1"/>
        <end position="17"/>
    </location>
</feature>
<feature type="chain" id="PRO_5005188984" description="Penicillin amidase" evidence="6">
    <location>
        <begin position="18"/>
        <end position="905"/>
    </location>
</feature>
<dbReference type="PANTHER" id="PTHR34218:SF3">
    <property type="entry name" value="ACYL-HOMOSERINE LACTONE ACYLASE PVDQ"/>
    <property type="match status" value="1"/>
</dbReference>
<dbReference type="InterPro" id="IPR029055">
    <property type="entry name" value="Ntn_hydrolases_N"/>
</dbReference>
<dbReference type="AlphaFoldDB" id="A0A0G4FEU6"/>
<dbReference type="VEuPathDB" id="CryptoDB:Vbra_4416"/>
<evidence type="ECO:0000256" key="6">
    <source>
        <dbReference type="SAM" id="SignalP"/>
    </source>
</evidence>
<dbReference type="InterPro" id="IPR023343">
    <property type="entry name" value="Penicillin_amidase_dom1"/>
</dbReference>
<protein>
    <recommendedName>
        <fullName evidence="9">Penicillin amidase</fullName>
    </recommendedName>
</protein>
<comment type="similarity">
    <text evidence="1">Belongs to the peptidase S45 family.</text>
</comment>
<dbReference type="Gene3D" id="2.30.120.10">
    <property type="match status" value="1"/>
</dbReference>
<proteinExistence type="inferred from homology"/>
<keyword evidence="2 6" id="KW-0732">Signal</keyword>
<dbReference type="PIRSF" id="PIRSF001227">
    <property type="entry name" value="Pen_acylase"/>
    <property type="match status" value="1"/>
</dbReference>
<dbReference type="InterPro" id="IPR043146">
    <property type="entry name" value="Penicillin_amidase_N_B-knob"/>
</dbReference>
<dbReference type="SUPFAM" id="SSF56235">
    <property type="entry name" value="N-terminal nucleophile aminohydrolases (Ntn hydrolases)"/>
    <property type="match status" value="1"/>
</dbReference>
<dbReference type="Proteomes" id="UP000041254">
    <property type="component" value="Unassembled WGS sequence"/>
</dbReference>
<feature type="region of interest" description="Disordered" evidence="5">
    <location>
        <begin position="528"/>
        <end position="559"/>
    </location>
</feature>
<gene>
    <name evidence="7" type="ORF">Vbra_4416</name>
</gene>
<dbReference type="Pfam" id="PF01804">
    <property type="entry name" value="Penicil_amidase"/>
    <property type="match status" value="1"/>
</dbReference>
<sequence length="905" mass="99159">MWGWFTLIVLPIGIALLALNYQQEHRPNYLGYEPLDFAGYCISLAAKPLIKLFYAQPNLNNRTITLDGYGLRDTVTILRTEHGVPFIEAKYETDGWFAQGFMHATDRLWQMEMNRLVMQGNMSVMVGEKAITADHWARLLGTYELAQRDAAAMSAEDHAIGDAYTRGVNAVLDDIRGKGSFARLPLELLILGHTPQPWTVADSVGLARFYSFQLSRGWAYELFMRRFENEVRELAQELVPRHDARVPFVNEYGARPALFDQNGQPMSLPEYPQIAEWATLPFHSLIADLEAAAGGKAAPSPPPAAGKVDTAHLDGMNIGLGDGSNGYAVSGKHTASGKPMLSGDPHLAALRPGFWYPNAVKMGSQWTFVGASAMGIPGWFAGTNRHLAFTPTVSYMDSEDAFEISLGTGQHNGSYLYAGKYLPIRSKTVELNVKGRQEPQQLQLRYTHHGPLVSDALPELVNITQLDSATRAIALRSGSLLSPFSVSCMRDLATAKTWRELDKAMQELKVTQLTMAFATVDGDIGAITSGDLPKRSRPASLRDGSDPQDEWTGVVPHSQLPGQVVNPEKGYVVIANHFTAANATDVLGFGQLNGYRAAAIERRLKPLLGKVTVDDLRAIFTDVWTLGGHSWRKMANNLLAEGPSPCFPYVREDVLPKARELLAKWNEEMSSPAATVYTVWKAAATSRLLVSSGMSAESVAFFRGAFPNRLLIQANELFTHDKHTLLRLLDGESASGLVSKAGGRESVLCGALNESWAFLESQYGNDVAAWAWENVHAFPSTHAFYPLPLLRHIFSGPPQPGYGDEDTAAPAKASIKYEESSLKDEFGRPVDRASRFVGGVFTPSLRMAIDLGNISSSRWALPASVSGWIGNSFQDIGEAFQQGQLVQMPFEPSSFEPAETFTLGS</sequence>
<evidence type="ECO:0000256" key="2">
    <source>
        <dbReference type="ARBA" id="ARBA00022729"/>
    </source>
</evidence>